<evidence type="ECO:0000313" key="3">
    <source>
        <dbReference type="EMBL" id="EAQ51355.1"/>
    </source>
</evidence>
<dbReference type="RefSeq" id="WP_009781834.1">
    <property type="nucleotide sequence ID" value="NZ_CH672395.1"/>
</dbReference>
<sequence length="463" mass="52461">MFATLFKSRTTPFQKNALIDDDFFNELRKQEYSRLDEQQHIYLDYTGGNLYASSQIDAHHTMLKQHTFGNPHSTNPTSMHATHLVEEARQRILAYFNAFDNYYCVITPNASGALKIVGECYPFEKDSEYALFADNHNSVNGIREYCKTKGGTHRYIPMQLEDLRVDSQVLAEVLDTPDKGVKRLFAYPAQSNVSGVQHDLNWVKYAQDKGWDVLLDAAAYVPSSPLDLQQIQPDFVSISFYKIFGYPTGLGCLLVKKSKFNRLCKPWFAGGTVTLASVKSPHHFLARNHERFENGTLNYLDIPALKIGLDHIERIGIERIHARINALTQYLFDQLKTLKHPNGLPQLKIYGPATREQTGGTLIMNFFDAQGRTIPFEEIEQKANACKISLRSGCFCNPGIDEINNDLTPEELSDFFTSNLQGGYREIINALQKMRGATRISVGLATTKADLDYFINFVKKLSN</sequence>
<dbReference type="Gene3D" id="3.90.1150.10">
    <property type="entry name" value="Aspartate Aminotransferase, domain 1"/>
    <property type="match status" value="1"/>
</dbReference>
<dbReference type="Gene3D" id="3.40.640.10">
    <property type="entry name" value="Type I PLP-dependent aspartate aminotransferase-like (Major domain)"/>
    <property type="match status" value="1"/>
</dbReference>
<keyword evidence="4" id="KW-1185">Reference proteome</keyword>
<organism evidence="3 4">
    <name type="scientific">Leeuwenhoekiella blandensis (strain CECT 7118 / CCUG 51940 / KCTC 22103 / MED217)</name>
    <name type="common">Flavobacterium sp. (strain MED217)</name>
    <dbReference type="NCBI Taxonomy" id="398720"/>
    <lineage>
        <taxon>Bacteria</taxon>
        <taxon>Pseudomonadati</taxon>
        <taxon>Bacteroidota</taxon>
        <taxon>Flavobacteriia</taxon>
        <taxon>Flavobacteriales</taxon>
        <taxon>Flavobacteriaceae</taxon>
        <taxon>Leeuwenhoekiella</taxon>
    </lineage>
</organism>
<dbReference type="InterPro" id="IPR015422">
    <property type="entry name" value="PyrdxlP-dep_Trfase_small"/>
</dbReference>
<proteinExistence type="predicted"/>
<dbReference type="eggNOG" id="COG0520">
    <property type="taxonomic scope" value="Bacteria"/>
</dbReference>
<comment type="caution">
    <text evidence="3">The sequence shown here is derived from an EMBL/GenBank/DDBJ whole genome shotgun (WGS) entry which is preliminary data.</text>
</comment>
<evidence type="ECO:0000259" key="2">
    <source>
        <dbReference type="Pfam" id="PF00266"/>
    </source>
</evidence>
<keyword evidence="1" id="KW-0663">Pyridoxal phosphate</keyword>
<dbReference type="PANTHER" id="PTHR14237">
    <property type="entry name" value="MOLYBDOPTERIN COFACTOR SULFURASE MOSC"/>
    <property type="match status" value="1"/>
</dbReference>
<name>A3XH91_LEEBM</name>
<evidence type="ECO:0000256" key="1">
    <source>
        <dbReference type="ARBA" id="ARBA00022898"/>
    </source>
</evidence>
<reference evidence="3 4" key="1">
    <citation type="journal article" date="2007" name="Nature">
        <title>Light stimulates growth of proteorhodopsin-containing marine Flavobacteria.</title>
        <authorList>
            <person name="Gomez-Consarnau L."/>
            <person name="Gonzalez J.M."/>
            <person name="Coll-Llado M."/>
            <person name="Gourdon P."/>
            <person name="Pascher T."/>
            <person name="Neutze R."/>
            <person name="Pedros-Alio C."/>
            <person name="Pinhassi J."/>
        </authorList>
    </citation>
    <scope>NUCLEOTIDE SEQUENCE [LARGE SCALE GENOMIC DNA]</scope>
    <source>
        <strain evidence="3 4">MED217</strain>
    </source>
</reference>
<dbReference type="SUPFAM" id="SSF53383">
    <property type="entry name" value="PLP-dependent transferases"/>
    <property type="match status" value="1"/>
</dbReference>
<feature type="domain" description="Aminotransferase class V" evidence="2">
    <location>
        <begin position="41"/>
        <end position="454"/>
    </location>
</feature>
<dbReference type="InterPro" id="IPR015421">
    <property type="entry name" value="PyrdxlP-dep_Trfase_major"/>
</dbReference>
<evidence type="ECO:0000313" key="4">
    <source>
        <dbReference type="Proteomes" id="UP000001601"/>
    </source>
</evidence>
<gene>
    <name evidence="3" type="ORF">MED217_17470</name>
</gene>
<accession>A3XH91</accession>
<dbReference type="OrthoDB" id="3435185at2"/>
<dbReference type="Pfam" id="PF00266">
    <property type="entry name" value="Aminotran_5"/>
    <property type="match status" value="1"/>
</dbReference>
<dbReference type="AlphaFoldDB" id="A3XH91"/>
<dbReference type="Proteomes" id="UP000001601">
    <property type="component" value="Unassembled WGS sequence"/>
</dbReference>
<dbReference type="InterPro" id="IPR015424">
    <property type="entry name" value="PyrdxlP-dep_Trfase"/>
</dbReference>
<dbReference type="PANTHER" id="PTHR14237:SF19">
    <property type="entry name" value="MITOCHONDRIAL AMIDOXIME REDUCING COMPONENT 1"/>
    <property type="match status" value="1"/>
</dbReference>
<dbReference type="HOGENOM" id="CLU_010913_4_0_10"/>
<dbReference type="InterPro" id="IPR000192">
    <property type="entry name" value="Aminotrans_V_dom"/>
</dbReference>
<protein>
    <recommendedName>
        <fullName evidence="2">Aminotransferase class V domain-containing protein</fullName>
    </recommendedName>
</protein>
<dbReference type="EMBL" id="AANC01000001">
    <property type="protein sequence ID" value="EAQ51355.1"/>
    <property type="molecule type" value="Genomic_DNA"/>
</dbReference>
<dbReference type="STRING" id="398720.MED217_17470"/>